<evidence type="ECO:0000256" key="1">
    <source>
        <dbReference type="ARBA" id="ARBA00004141"/>
    </source>
</evidence>
<name>A0A2G2WP75_CAPBA</name>
<dbReference type="InterPro" id="IPR001902">
    <property type="entry name" value="SLC26A/SulP_fam"/>
</dbReference>
<feature type="transmembrane region" description="Helical" evidence="5">
    <location>
        <begin position="105"/>
        <end position="126"/>
    </location>
</feature>
<evidence type="ECO:0000259" key="6">
    <source>
        <dbReference type="Pfam" id="PF00916"/>
    </source>
</evidence>
<organism evidence="7 8">
    <name type="scientific">Capsicum baccatum</name>
    <name type="common">Peruvian pepper</name>
    <dbReference type="NCBI Taxonomy" id="33114"/>
    <lineage>
        <taxon>Eukaryota</taxon>
        <taxon>Viridiplantae</taxon>
        <taxon>Streptophyta</taxon>
        <taxon>Embryophyta</taxon>
        <taxon>Tracheophyta</taxon>
        <taxon>Spermatophyta</taxon>
        <taxon>Magnoliopsida</taxon>
        <taxon>eudicotyledons</taxon>
        <taxon>Gunneridae</taxon>
        <taxon>Pentapetalae</taxon>
        <taxon>asterids</taxon>
        <taxon>lamiids</taxon>
        <taxon>Solanales</taxon>
        <taxon>Solanaceae</taxon>
        <taxon>Solanoideae</taxon>
        <taxon>Capsiceae</taxon>
        <taxon>Capsicum</taxon>
    </lineage>
</organism>
<comment type="subcellular location">
    <subcellularLocation>
        <location evidence="1">Membrane</location>
        <topology evidence="1">Multi-pass membrane protein</topology>
    </subcellularLocation>
</comment>
<evidence type="ECO:0000256" key="2">
    <source>
        <dbReference type="ARBA" id="ARBA00022692"/>
    </source>
</evidence>
<reference evidence="8" key="2">
    <citation type="journal article" date="2017" name="J. Anim. Genet.">
        <title>Multiple reference genome sequences of hot pepper reveal the massive evolution of plant disease resistance genes by retroduplication.</title>
        <authorList>
            <person name="Kim S."/>
            <person name="Park J."/>
            <person name="Yeom S.-I."/>
            <person name="Kim Y.-M."/>
            <person name="Seo E."/>
            <person name="Kim K.-T."/>
            <person name="Kim M.-S."/>
            <person name="Lee J.M."/>
            <person name="Cheong K."/>
            <person name="Shin H.-S."/>
            <person name="Kim S.-B."/>
            <person name="Han K."/>
            <person name="Lee J."/>
            <person name="Park M."/>
            <person name="Lee H.-A."/>
            <person name="Lee H.-Y."/>
            <person name="Lee Y."/>
            <person name="Oh S."/>
            <person name="Lee J.H."/>
            <person name="Choi E."/>
            <person name="Choi E."/>
            <person name="Lee S.E."/>
            <person name="Jeon J."/>
            <person name="Kim H."/>
            <person name="Choi G."/>
            <person name="Song H."/>
            <person name="Lee J."/>
            <person name="Lee S.-C."/>
            <person name="Kwon J.-K."/>
            <person name="Lee H.-Y."/>
            <person name="Koo N."/>
            <person name="Hong Y."/>
            <person name="Kim R.W."/>
            <person name="Kang W.-H."/>
            <person name="Huh J.H."/>
            <person name="Kang B.-C."/>
            <person name="Yang T.-J."/>
            <person name="Lee Y.-H."/>
            <person name="Bennetzen J.L."/>
            <person name="Choi D."/>
        </authorList>
    </citation>
    <scope>NUCLEOTIDE SEQUENCE [LARGE SCALE GENOMIC DNA]</scope>
    <source>
        <strain evidence="8">cv. PBC81</strain>
    </source>
</reference>
<feature type="domain" description="SLC26A/SulP transporter" evidence="6">
    <location>
        <begin position="42"/>
        <end position="127"/>
    </location>
</feature>
<gene>
    <name evidence="7" type="ORF">CQW23_16118</name>
</gene>
<keyword evidence="2 5" id="KW-0812">Transmembrane</keyword>
<evidence type="ECO:0000256" key="3">
    <source>
        <dbReference type="ARBA" id="ARBA00022989"/>
    </source>
</evidence>
<dbReference type="Proteomes" id="UP000224567">
    <property type="component" value="Unassembled WGS sequence"/>
</dbReference>
<keyword evidence="8" id="KW-1185">Reference proteome</keyword>
<dbReference type="InterPro" id="IPR011547">
    <property type="entry name" value="SLC26A/SulP_dom"/>
</dbReference>
<dbReference type="PANTHER" id="PTHR11814">
    <property type="entry name" value="SULFATE TRANSPORTER"/>
    <property type="match status" value="1"/>
</dbReference>
<feature type="transmembrane region" description="Helical" evidence="5">
    <location>
        <begin position="51"/>
        <end position="69"/>
    </location>
</feature>
<sequence length="132" mass="14979">MLKLRIYEYNKLKSAIVVQLTLSFDCERELREDHKKIFCETGISYAKLGNLPRILGLYSSFIPPLVYALMGNSRDLAVETVAVGSLLMASMLGNEVNATENPKLYLHLAFTVTFFTGLFDVVLGFFRYAHKF</sequence>
<proteinExistence type="predicted"/>
<evidence type="ECO:0000313" key="8">
    <source>
        <dbReference type="Proteomes" id="UP000224567"/>
    </source>
</evidence>
<accession>A0A2G2WP75</accession>
<protein>
    <submittedName>
        <fullName evidence="7">Sulfate transporter 3.2</fullName>
    </submittedName>
</protein>
<dbReference type="STRING" id="33114.A0A2G2WP75"/>
<keyword evidence="3 5" id="KW-1133">Transmembrane helix</keyword>
<dbReference type="GO" id="GO:0055085">
    <property type="term" value="P:transmembrane transport"/>
    <property type="evidence" value="ECO:0007669"/>
    <property type="project" value="InterPro"/>
</dbReference>
<dbReference type="OrthoDB" id="288203at2759"/>
<dbReference type="EMBL" id="MLFT02000006">
    <property type="protein sequence ID" value="PHT46960.1"/>
    <property type="molecule type" value="Genomic_DNA"/>
</dbReference>
<evidence type="ECO:0000256" key="4">
    <source>
        <dbReference type="ARBA" id="ARBA00023136"/>
    </source>
</evidence>
<dbReference type="GO" id="GO:0016020">
    <property type="term" value="C:membrane"/>
    <property type="evidence" value="ECO:0007669"/>
    <property type="project" value="UniProtKB-SubCell"/>
</dbReference>
<comment type="caution">
    <text evidence="7">The sequence shown here is derived from an EMBL/GenBank/DDBJ whole genome shotgun (WGS) entry which is preliminary data.</text>
</comment>
<keyword evidence="4 5" id="KW-0472">Membrane</keyword>
<evidence type="ECO:0000256" key="5">
    <source>
        <dbReference type="SAM" id="Phobius"/>
    </source>
</evidence>
<reference evidence="7 8" key="1">
    <citation type="journal article" date="2017" name="Genome Biol.">
        <title>New reference genome sequences of hot pepper reveal the massive evolution of plant disease-resistance genes by retroduplication.</title>
        <authorList>
            <person name="Kim S."/>
            <person name="Park J."/>
            <person name="Yeom S.I."/>
            <person name="Kim Y.M."/>
            <person name="Seo E."/>
            <person name="Kim K.T."/>
            <person name="Kim M.S."/>
            <person name="Lee J.M."/>
            <person name="Cheong K."/>
            <person name="Shin H.S."/>
            <person name="Kim S.B."/>
            <person name="Han K."/>
            <person name="Lee J."/>
            <person name="Park M."/>
            <person name="Lee H.A."/>
            <person name="Lee H.Y."/>
            <person name="Lee Y."/>
            <person name="Oh S."/>
            <person name="Lee J.H."/>
            <person name="Choi E."/>
            <person name="Choi E."/>
            <person name="Lee S.E."/>
            <person name="Jeon J."/>
            <person name="Kim H."/>
            <person name="Choi G."/>
            <person name="Song H."/>
            <person name="Lee J."/>
            <person name="Lee S.C."/>
            <person name="Kwon J.K."/>
            <person name="Lee H.Y."/>
            <person name="Koo N."/>
            <person name="Hong Y."/>
            <person name="Kim R.W."/>
            <person name="Kang W.H."/>
            <person name="Huh J.H."/>
            <person name="Kang B.C."/>
            <person name="Yang T.J."/>
            <person name="Lee Y.H."/>
            <person name="Bennetzen J.L."/>
            <person name="Choi D."/>
        </authorList>
    </citation>
    <scope>NUCLEOTIDE SEQUENCE [LARGE SCALE GENOMIC DNA]</scope>
    <source>
        <strain evidence="8">cv. PBC81</strain>
    </source>
</reference>
<evidence type="ECO:0000313" key="7">
    <source>
        <dbReference type="EMBL" id="PHT46960.1"/>
    </source>
</evidence>
<dbReference type="Pfam" id="PF00916">
    <property type="entry name" value="Sulfate_transp"/>
    <property type="match status" value="1"/>
</dbReference>
<dbReference type="AlphaFoldDB" id="A0A2G2WP75"/>